<name>A0ABS9VWB9_9BIFI</name>
<dbReference type="EMBL" id="JAFEJT020000038">
    <property type="protein sequence ID" value="MCH9276406.1"/>
    <property type="molecule type" value="Genomic_DNA"/>
</dbReference>
<dbReference type="Proteomes" id="UP000710815">
    <property type="component" value="Unassembled WGS sequence"/>
</dbReference>
<sequence>MAKITPAPGALFDGGNFRLYDNRIEINKYGLLGGLKGFGVVYYSDVAGVTVKGKYMTVKKAAMKNAILLQFKKKEQAQEALNIINANKA</sequence>
<protein>
    <recommendedName>
        <fullName evidence="3">Serine/threonine protein kinase</fullName>
    </recommendedName>
</protein>
<reference evidence="1 2" key="1">
    <citation type="journal article" date="2021" name="Environ. Microbiol.">
        <title>Genetic insights into the dark matter of the mammalian gut microbiota through targeted genome reconstruction.</title>
        <authorList>
            <person name="Lugli G.A."/>
            <person name="Alessandri G."/>
            <person name="Milani C."/>
            <person name="Viappiani A."/>
            <person name="Fontana F."/>
            <person name="Tarracchini C."/>
            <person name="Mancabelli L."/>
            <person name="Argentini C."/>
            <person name="Ruiz L."/>
            <person name="Margolles A."/>
            <person name="van Sinderen D."/>
            <person name="Turroni F."/>
            <person name="Ventura M."/>
        </authorList>
    </citation>
    <scope>NUCLEOTIDE SEQUENCE [LARGE SCALE GENOMIC DNA]</scope>
    <source>
        <strain evidence="1 2">MA1</strain>
    </source>
</reference>
<organism evidence="1 2">
    <name type="scientific">Bifidobacterium amazonense</name>
    <dbReference type="NCBI Taxonomy" id="2809027"/>
    <lineage>
        <taxon>Bacteria</taxon>
        <taxon>Bacillati</taxon>
        <taxon>Actinomycetota</taxon>
        <taxon>Actinomycetes</taxon>
        <taxon>Bifidobacteriales</taxon>
        <taxon>Bifidobacteriaceae</taxon>
        <taxon>Bifidobacterium</taxon>
    </lineage>
</organism>
<gene>
    <name evidence="1" type="ORF">JS533_009025</name>
</gene>
<evidence type="ECO:0008006" key="3">
    <source>
        <dbReference type="Google" id="ProtNLM"/>
    </source>
</evidence>
<evidence type="ECO:0000313" key="1">
    <source>
        <dbReference type="EMBL" id="MCH9276406.1"/>
    </source>
</evidence>
<accession>A0ABS9VWB9</accession>
<reference evidence="1 2" key="2">
    <citation type="journal article" date="2021" name="Syst. Appl. Microbiol.">
        <title>Phylogenetic classification of ten novel species belonging to the genus Bifidobacterium comprising B. phasiani sp. nov., B. pongonis sp. nov., B. saguinibicoloris sp. nov., B. colobi sp. nov., B. simiiventris sp. nov., B. santillanense sp. nov., B. miconis sp. nov., B. amazonense sp. nov., B. pluvialisilvae sp. nov., and B. miconisargentati sp. nov.</title>
        <authorList>
            <person name="Lugli G.A."/>
            <person name="Calvete-Torre I."/>
            <person name="Alessandri G."/>
            <person name="Milani C."/>
            <person name="Turroni F."/>
            <person name="Laiolo P."/>
            <person name="Ossiprandi M.C."/>
            <person name="Margolles A."/>
            <person name="Ruiz L."/>
            <person name="Ventura M."/>
        </authorList>
    </citation>
    <scope>NUCLEOTIDE SEQUENCE [LARGE SCALE GENOMIC DNA]</scope>
    <source>
        <strain evidence="1 2">MA1</strain>
    </source>
</reference>
<proteinExistence type="predicted"/>
<comment type="caution">
    <text evidence="1">The sequence shown here is derived from an EMBL/GenBank/DDBJ whole genome shotgun (WGS) entry which is preliminary data.</text>
</comment>
<keyword evidence="2" id="KW-1185">Reference proteome</keyword>
<dbReference type="RefSeq" id="WP_241514090.1">
    <property type="nucleotide sequence ID" value="NZ_JAFEJT020000038.1"/>
</dbReference>
<evidence type="ECO:0000313" key="2">
    <source>
        <dbReference type="Proteomes" id="UP000710815"/>
    </source>
</evidence>